<evidence type="ECO:0000313" key="3">
    <source>
        <dbReference type="Proteomes" id="UP000001880"/>
    </source>
</evidence>
<dbReference type="RefSeq" id="WP_012829712.1">
    <property type="nucleotide sequence ID" value="NC_013440.1"/>
</dbReference>
<name>D0LR86_HALO1</name>
<dbReference type="AlphaFoldDB" id="D0LR86"/>
<feature type="region of interest" description="Disordered" evidence="1">
    <location>
        <begin position="64"/>
        <end position="83"/>
    </location>
</feature>
<protein>
    <submittedName>
        <fullName evidence="2">Uncharacterized protein</fullName>
    </submittedName>
</protein>
<dbReference type="STRING" id="502025.Hoch_4623"/>
<gene>
    <name evidence="2" type="ordered locus">Hoch_4623</name>
</gene>
<accession>D0LR86</accession>
<organism evidence="2 3">
    <name type="scientific">Haliangium ochraceum (strain DSM 14365 / JCM 11303 / SMP-2)</name>
    <dbReference type="NCBI Taxonomy" id="502025"/>
    <lineage>
        <taxon>Bacteria</taxon>
        <taxon>Pseudomonadati</taxon>
        <taxon>Myxococcota</taxon>
        <taxon>Polyangia</taxon>
        <taxon>Haliangiales</taxon>
        <taxon>Kofleriaceae</taxon>
        <taxon>Haliangium</taxon>
    </lineage>
</organism>
<sequence length="83" mass="8698">MNQMRETLFELAVDPFAREMWGEASEADGGADELTRALRGLSSPPQGDELAAALQAGNWSRCPICGDPGPDPLPGAGVETAKV</sequence>
<proteinExistence type="predicted"/>
<dbReference type="HOGENOM" id="CLU_2584853_0_0_7"/>
<dbReference type="KEGG" id="hoh:Hoch_4623"/>
<evidence type="ECO:0000256" key="1">
    <source>
        <dbReference type="SAM" id="MobiDB-lite"/>
    </source>
</evidence>
<reference evidence="2 3" key="1">
    <citation type="journal article" date="2010" name="Stand. Genomic Sci.">
        <title>Complete genome sequence of Haliangium ochraceum type strain (SMP-2).</title>
        <authorList>
            <consortium name="US DOE Joint Genome Institute (JGI-PGF)"/>
            <person name="Ivanova N."/>
            <person name="Daum C."/>
            <person name="Lang E."/>
            <person name="Abt B."/>
            <person name="Kopitz M."/>
            <person name="Saunders E."/>
            <person name="Lapidus A."/>
            <person name="Lucas S."/>
            <person name="Glavina Del Rio T."/>
            <person name="Nolan M."/>
            <person name="Tice H."/>
            <person name="Copeland A."/>
            <person name="Cheng J.F."/>
            <person name="Chen F."/>
            <person name="Bruce D."/>
            <person name="Goodwin L."/>
            <person name="Pitluck S."/>
            <person name="Mavromatis K."/>
            <person name="Pati A."/>
            <person name="Mikhailova N."/>
            <person name="Chen A."/>
            <person name="Palaniappan K."/>
            <person name="Land M."/>
            <person name="Hauser L."/>
            <person name="Chang Y.J."/>
            <person name="Jeffries C.D."/>
            <person name="Detter J.C."/>
            <person name="Brettin T."/>
            <person name="Rohde M."/>
            <person name="Goker M."/>
            <person name="Bristow J."/>
            <person name="Markowitz V."/>
            <person name="Eisen J.A."/>
            <person name="Hugenholtz P."/>
            <person name="Kyrpides N.C."/>
            <person name="Klenk H.P."/>
        </authorList>
    </citation>
    <scope>NUCLEOTIDE SEQUENCE [LARGE SCALE GENOMIC DNA]</scope>
    <source>
        <strain evidence="3">DSM 14365 / CIP 107738 / JCM 11303 / AJ 13395 / SMP-2</strain>
    </source>
</reference>
<keyword evidence="3" id="KW-1185">Reference proteome</keyword>
<dbReference type="Proteomes" id="UP000001880">
    <property type="component" value="Chromosome"/>
</dbReference>
<evidence type="ECO:0000313" key="2">
    <source>
        <dbReference type="EMBL" id="ACY17114.1"/>
    </source>
</evidence>
<dbReference type="EMBL" id="CP001804">
    <property type="protein sequence ID" value="ACY17114.1"/>
    <property type="molecule type" value="Genomic_DNA"/>
</dbReference>